<evidence type="ECO:0000256" key="4">
    <source>
        <dbReference type="ARBA" id="ARBA00022692"/>
    </source>
</evidence>
<dbReference type="Proteomes" id="UP000315736">
    <property type="component" value="Unassembled WGS sequence"/>
</dbReference>
<dbReference type="AlphaFoldDB" id="A0A554W8E6"/>
<comment type="similarity">
    <text evidence="2">Belongs to the CPA3 antiporters (TC 2.A.63) subunit E family.</text>
</comment>
<sequence>MRAGPVRKAAAALALLARFLVAVVVSGVQTVGVIGRATLKRRAPPAAFVRVPFAPMSEQGAALLACMVTLTPGTTAIDIDLRRRELLLHVLDASDTEAVLRGIRRDFEPGLVTLFGREG</sequence>
<evidence type="ECO:0000256" key="5">
    <source>
        <dbReference type="ARBA" id="ARBA00022989"/>
    </source>
</evidence>
<comment type="subcellular location">
    <subcellularLocation>
        <location evidence="1">Cell membrane</location>
        <topology evidence="1">Multi-pass membrane protein</topology>
    </subcellularLocation>
</comment>
<dbReference type="PANTHER" id="PTHR34584:SF1">
    <property type="entry name" value="NA(+)_H(+) ANTIPORTER SUBUNIT E1"/>
    <property type="match status" value="1"/>
</dbReference>
<protein>
    <submittedName>
        <fullName evidence="7">Multicomponent Na+:H+ antiporter</fullName>
    </submittedName>
</protein>
<proteinExistence type="inferred from homology"/>
<comment type="caution">
    <text evidence="7">The sequence shown here is derived from an EMBL/GenBank/DDBJ whole genome shotgun (WGS) entry which is preliminary data.</text>
</comment>
<keyword evidence="6" id="KW-0472">Membrane</keyword>
<evidence type="ECO:0000256" key="1">
    <source>
        <dbReference type="ARBA" id="ARBA00004651"/>
    </source>
</evidence>
<organism evidence="7 8">
    <name type="scientific">Tepidimonas alkaliphilus</name>
    <dbReference type="NCBI Taxonomy" id="2588942"/>
    <lineage>
        <taxon>Bacteria</taxon>
        <taxon>Pseudomonadati</taxon>
        <taxon>Pseudomonadota</taxon>
        <taxon>Betaproteobacteria</taxon>
        <taxon>Burkholderiales</taxon>
        <taxon>Tepidimonas</taxon>
    </lineage>
</organism>
<dbReference type="InterPro" id="IPR002758">
    <property type="entry name" value="Cation_antiport_E"/>
</dbReference>
<accession>A0A554W8E6</accession>
<evidence type="ECO:0000256" key="2">
    <source>
        <dbReference type="ARBA" id="ARBA00006228"/>
    </source>
</evidence>
<keyword evidence="3" id="KW-1003">Cell membrane</keyword>
<dbReference type="EMBL" id="VJNB01000005">
    <property type="protein sequence ID" value="TSE19840.1"/>
    <property type="molecule type" value="Genomic_DNA"/>
</dbReference>
<dbReference type="GO" id="GO:0005886">
    <property type="term" value="C:plasma membrane"/>
    <property type="evidence" value="ECO:0007669"/>
    <property type="project" value="UniProtKB-SubCell"/>
</dbReference>
<dbReference type="RefSeq" id="WP_143890215.1">
    <property type="nucleotide sequence ID" value="NZ_VJNB01000005.1"/>
</dbReference>
<keyword evidence="4" id="KW-0812">Transmembrane</keyword>
<evidence type="ECO:0000313" key="8">
    <source>
        <dbReference type="Proteomes" id="UP000315736"/>
    </source>
</evidence>
<reference evidence="7 8" key="1">
    <citation type="submission" date="2019-07" db="EMBL/GenBank/DDBJ databases">
        <title>Tepidimonas alkaliphilus YIM 72238 draft genome.</title>
        <authorList>
            <person name="Da Costa M.S."/>
            <person name="Froufe H.J.C."/>
            <person name="Egas C."/>
            <person name="Albuquerque L."/>
        </authorList>
    </citation>
    <scope>NUCLEOTIDE SEQUENCE [LARGE SCALE GENOMIC DNA]</scope>
    <source>
        <strain evidence="7 8">YIM 72238</strain>
    </source>
</reference>
<name>A0A554W8E6_9BURK</name>
<evidence type="ECO:0000313" key="7">
    <source>
        <dbReference type="EMBL" id="TSE19840.1"/>
    </source>
</evidence>
<evidence type="ECO:0000256" key="3">
    <source>
        <dbReference type="ARBA" id="ARBA00022475"/>
    </source>
</evidence>
<keyword evidence="5" id="KW-1133">Transmembrane helix</keyword>
<dbReference type="Pfam" id="PF01899">
    <property type="entry name" value="MNHE"/>
    <property type="match status" value="1"/>
</dbReference>
<evidence type="ECO:0000256" key="6">
    <source>
        <dbReference type="ARBA" id="ARBA00023136"/>
    </source>
</evidence>
<dbReference type="PANTHER" id="PTHR34584">
    <property type="entry name" value="NA(+)/H(+) ANTIPORTER SUBUNIT E1"/>
    <property type="match status" value="1"/>
</dbReference>
<dbReference type="OrthoDB" id="9807187at2"/>
<gene>
    <name evidence="7" type="ORF">Talka_01188</name>
</gene>
<keyword evidence="8" id="KW-1185">Reference proteome</keyword>
<dbReference type="GO" id="GO:0008324">
    <property type="term" value="F:monoatomic cation transmembrane transporter activity"/>
    <property type="evidence" value="ECO:0007669"/>
    <property type="project" value="InterPro"/>
</dbReference>